<dbReference type="EMBL" id="KV784361">
    <property type="protein sequence ID" value="OEU13540.1"/>
    <property type="molecule type" value="Genomic_DNA"/>
</dbReference>
<dbReference type="KEGG" id="fcy:FRACYDRAFT_269856"/>
<protein>
    <submittedName>
        <fullName evidence="1">Uncharacterized protein</fullName>
    </submittedName>
</protein>
<gene>
    <name evidence="1" type="ORF">FRACYDRAFT_269856</name>
</gene>
<dbReference type="Proteomes" id="UP000095751">
    <property type="component" value="Unassembled WGS sequence"/>
</dbReference>
<evidence type="ECO:0000313" key="1">
    <source>
        <dbReference type="EMBL" id="OEU13540.1"/>
    </source>
</evidence>
<evidence type="ECO:0000313" key="2">
    <source>
        <dbReference type="Proteomes" id="UP000095751"/>
    </source>
</evidence>
<keyword evidence="2" id="KW-1185">Reference proteome</keyword>
<organism evidence="1 2">
    <name type="scientific">Fragilariopsis cylindrus CCMP1102</name>
    <dbReference type="NCBI Taxonomy" id="635003"/>
    <lineage>
        <taxon>Eukaryota</taxon>
        <taxon>Sar</taxon>
        <taxon>Stramenopiles</taxon>
        <taxon>Ochrophyta</taxon>
        <taxon>Bacillariophyta</taxon>
        <taxon>Bacillariophyceae</taxon>
        <taxon>Bacillariophycidae</taxon>
        <taxon>Bacillariales</taxon>
        <taxon>Bacillariaceae</taxon>
        <taxon>Fragilariopsis</taxon>
    </lineage>
</organism>
<reference evidence="1 2" key="1">
    <citation type="submission" date="2016-09" db="EMBL/GenBank/DDBJ databases">
        <title>Extensive genetic diversity and differential bi-allelic expression allows diatom success in the polar Southern Ocean.</title>
        <authorList>
            <consortium name="DOE Joint Genome Institute"/>
            <person name="Mock T."/>
            <person name="Otillar R.P."/>
            <person name="Strauss J."/>
            <person name="Dupont C."/>
            <person name="Frickenhaus S."/>
            <person name="Maumus F."/>
            <person name="Mcmullan M."/>
            <person name="Sanges R."/>
            <person name="Schmutz J."/>
            <person name="Toseland A."/>
            <person name="Valas R."/>
            <person name="Veluchamy A."/>
            <person name="Ward B.J."/>
            <person name="Allen A."/>
            <person name="Barry K."/>
            <person name="Falciatore A."/>
            <person name="Ferrante M."/>
            <person name="Fortunato A.E."/>
            <person name="Gloeckner G."/>
            <person name="Gruber A."/>
            <person name="Hipkin R."/>
            <person name="Janech M."/>
            <person name="Kroth P."/>
            <person name="Leese F."/>
            <person name="Lindquist E."/>
            <person name="Lyon B.R."/>
            <person name="Martin J."/>
            <person name="Mayer C."/>
            <person name="Parker M."/>
            <person name="Quesneville H."/>
            <person name="Raymond J."/>
            <person name="Uhlig C."/>
            <person name="Valentin K.U."/>
            <person name="Worden A.Z."/>
            <person name="Armbrust E.V."/>
            <person name="Bowler C."/>
            <person name="Green B."/>
            <person name="Moulton V."/>
            <person name="Van Oosterhout C."/>
            <person name="Grigoriev I."/>
        </authorList>
    </citation>
    <scope>NUCLEOTIDE SEQUENCE [LARGE SCALE GENOMIC DNA]</scope>
    <source>
        <strain evidence="1 2">CCMP1102</strain>
    </source>
</reference>
<proteinExistence type="predicted"/>
<accession>A0A1E7F5W7</accession>
<dbReference type="InParanoid" id="A0A1E7F5W7"/>
<name>A0A1E7F5W7_9STRA</name>
<sequence length="86" mass="9551">MNVVKETIFPLPALPTCTTTTRAVPGNEDVIVIYKRTDKSNTCNDIGCSNGGDTEEKTEKGRYGIDTVHYSITVEDMILSTRPWLK</sequence>
<dbReference type="AlphaFoldDB" id="A0A1E7F5W7"/>